<evidence type="ECO:0000256" key="2">
    <source>
        <dbReference type="SAM" id="Coils"/>
    </source>
</evidence>
<keyword evidence="5" id="KW-1185">Reference proteome</keyword>
<evidence type="ECO:0000256" key="3">
    <source>
        <dbReference type="SAM" id="MobiDB-lite"/>
    </source>
</evidence>
<reference evidence="4" key="3">
    <citation type="submission" date="2025-09" db="UniProtKB">
        <authorList>
            <consortium name="Ensembl"/>
        </authorList>
    </citation>
    <scope>IDENTIFICATION</scope>
</reference>
<protein>
    <submittedName>
        <fullName evidence="4">Coiled-coil domain containing 112</fullName>
    </submittedName>
</protein>
<dbReference type="PANTHER" id="PTHR21549">
    <property type="entry name" value="MUTATED IN BLADDER CANCER 1"/>
    <property type="match status" value="1"/>
</dbReference>
<evidence type="ECO:0000313" key="4">
    <source>
        <dbReference type="Ensembl" id="ENSCMMP00000010871.1"/>
    </source>
</evidence>
<keyword evidence="1 2" id="KW-0175">Coiled coil</keyword>
<feature type="region of interest" description="Disordered" evidence="3">
    <location>
        <begin position="402"/>
        <end position="475"/>
    </location>
</feature>
<dbReference type="AlphaFoldDB" id="A0A8C3GHZ6"/>
<reference evidence="4" key="2">
    <citation type="submission" date="2025-08" db="UniProtKB">
        <authorList>
            <consortium name="Ensembl"/>
        </authorList>
    </citation>
    <scope>IDENTIFICATION</scope>
</reference>
<dbReference type="Proteomes" id="UP000694556">
    <property type="component" value="Chromosome Z"/>
</dbReference>
<feature type="region of interest" description="Disordered" evidence="3">
    <location>
        <begin position="366"/>
        <end position="385"/>
    </location>
</feature>
<dbReference type="PANTHER" id="PTHR21549:SF0">
    <property type="entry name" value="COILED-COIL DOMAIN-CONTAINING PROTEIN 112"/>
    <property type="match status" value="1"/>
</dbReference>
<evidence type="ECO:0000313" key="5">
    <source>
        <dbReference type="Proteomes" id="UP000694556"/>
    </source>
</evidence>
<feature type="coiled-coil region" evidence="2">
    <location>
        <begin position="75"/>
        <end position="144"/>
    </location>
</feature>
<sequence>MVLLTQHQLDINHGKSCALISICGLLSVATLFSRLANIEKDKNGHLYNRRNDSRVEYSILEELEHKMTVNRKTEKTKILQQLSKIRNNVKKLQQQLKDVKHTSEFVDKLKEMMEEIENAINAFKEEQRQTYEQLLKDEKTAVNELSIFEKKVELWVLSNSTTEKVLKLPSARISVDKTLENHLPEEVVEFERFLQRTGGRQGGWDDYDHQNFLKVWTKHKGKLSYMDEALEYLCGRTKEEVEQHDKWYREYLILQERKKESIKKWKEKQQQEKEENLKKKEKSERMLKKEWLQHEEAQKQKAEEERKRQQAAIEAWKNQKAIAFAMEQASQLKLEEEKEKKQLKERQRQCHMKFLLERYTLQKKEKEELEKLEKEKRQEAEKEERKRIAAAEITKFQERVHVRAARDPSRLLQPTRGWEERSKAPSPAAPPPLHLPRRYAGGRGAAGSRRGAPPLSAPPAAPRPRRAVPAWRRGL</sequence>
<dbReference type="Ensembl" id="ENSCMMT00000011954.1">
    <property type="protein sequence ID" value="ENSCMMP00000010871.1"/>
    <property type="gene ID" value="ENSCMMG00000006845.1"/>
</dbReference>
<accession>A0A8C3GHZ6</accession>
<name>A0A8C3GHZ6_CAIMO</name>
<proteinExistence type="predicted"/>
<dbReference type="InterPro" id="IPR039902">
    <property type="entry name" value="CCDC148/CCDC112"/>
</dbReference>
<reference evidence="4" key="1">
    <citation type="submission" date="2018-09" db="EMBL/GenBank/DDBJ databases">
        <title>Common duck and Muscovy duck high density SNP chip.</title>
        <authorList>
            <person name="Vignal A."/>
            <person name="Thebault N."/>
            <person name="Warren W.C."/>
        </authorList>
    </citation>
    <scope>NUCLEOTIDE SEQUENCE [LARGE SCALE GENOMIC DNA]</scope>
</reference>
<organism evidence="4 5">
    <name type="scientific">Cairina moschata</name>
    <name type="common">Muscovy duck</name>
    <dbReference type="NCBI Taxonomy" id="8855"/>
    <lineage>
        <taxon>Eukaryota</taxon>
        <taxon>Metazoa</taxon>
        <taxon>Chordata</taxon>
        <taxon>Craniata</taxon>
        <taxon>Vertebrata</taxon>
        <taxon>Euteleostomi</taxon>
        <taxon>Archelosauria</taxon>
        <taxon>Archosauria</taxon>
        <taxon>Dinosauria</taxon>
        <taxon>Saurischia</taxon>
        <taxon>Theropoda</taxon>
        <taxon>Coelurosauria</taxon>
        <taxon>Aves</taxon>
        <taxon>Neognathae</taxon>
        <taxon>Galloanserae</taxon>
        <taxon>Anseriformes</taxon>
        <taxon>Anatidae</taxon>
        <taxon>Anatinae</taxon>
        <taxon>Cairina</taxon>
    </lineage>
</organism>
<evidence type="ECO:0000256" key="1">
    <source>
        <dbReference type="ARBA" id="ARBA00023054"/>
    </source>
</evidence>